<dbReference type="KEGG" id="soe:110783104"/>
<reference evidence="3" key="1">
    <citation type="journal article" date="2021" name="Nat. Commun.">
        <title>Genomic analyses provide insights into spinach domestication and the genetic basis of agronomic traits.</title>
        <authorList>
            <person name="Cai X."/>
            <person name="Sun X."/>
            <person name="Xu C."/>
            <person name="Sun H."/>
            <person name="Wang X."/>
            <person name="Ge C."/>
            <person name="Zhang Z."/>
            <person name="Wang Q."/>
            <person name="Fei Z."/>
            <person name="Jiao C."/>
            <person name="Wang Q."/>
        </authorList>
    </citation>
    <scope>NUCLEOTIDE SEQUENCE [LARGE SCALE GENOMIC DNA]</scope>
    <source>
        <strain evidence="3">cv. Varoflay</strain>
    </source>
</reference>
<gene>
    <name evidence="4 5" type="primary">LOC110783104</name>
</gene>
<feature type="domain" description="Brf1 TBP-binding" evidence="2">
    <location>
        <begin position="38"/>
        <end position="129"/>
    </location>
</feature>
<evidence type="ECO:0000313" key="4">
    <source>
        <dbReference type="RefSeq" id="XP_021843093.2"/>
    </source>
</evidence>
<evidence type="ECO:0000313" key="3">
    <source>
        <dbReference type="Proteomes" id="UP000813463"/>
    </source>
</evidence>
<sequence length="199" mass="22456">MVDVNVSKSKLREATDSELSDSDSEDDSNEVSDSENLSDIDDAEIGSYLNNDKEKHFKKIIWEMMNRKYLQDQAKKGAAADNVKNSKREPRHKKATGVKKTQSTAKPAHPTLPKKRPTTRINYEALAKVLDEPLPSDCSKKRRTDSVENAGESSAGNQVNDDAENETEDGENGWEDDPNYSNYNNQEEEYNYDDDDGLF</sequence>
<proteinExistence type="predicted"/>
<feature type="region of interest" description="Disordered" evidence="1">
    <location>
        <begin position="72"/>
        <end position="199"/>
    </location>
</feature>
<feature type="compositionally biased region" description="Acidic residues" evidence="1">
    <location>
        <begin position="16"/>
        <end position="44"/>
    </location>
</feature>
<protein>
    <recommendedName>
        <fullName evidence="2">Brf1 TBP-binding domain-containing protein</fullName>
    </recommendedName>
</protein>
<feature type="compositionally biased region" description="Acidic residues" evidence="1">
    <location>
        <begin position="161"/>
        <end position="178"/>
    </location>
</feature>
<dbReference type="RefSeq" id="XP_056694403.1">
    <property type="nucleotide sequence ID" value="XM_056838425.1"/>
</dbReference>
<name>A0A9R0I5Y3_SPIOL</name>
<evidence type="ECO:0000313" key="5">
    <source>
        <dbReference type="RefSeq" id="XP_056694403.1"/>
    </source>
</evidence>
<accession>A0A9R0I5Y3</accession>
<keyword evidence="3" id="KW-1185">Reference proteome</keyword>
<dbReference type="Pfam" id="PF07741">
    <property type="entry name" value="BRF1"/>
    <property type="match status" value="1"/>
</dbReference>
<feature type="region of interest" description="Disordered" evidence="1">
    <location>
        <begin position="1"/>
        <end position="49"/>
    </location>
</feature>
<evidence type="ECO:0000259" key="2">
    <source>
        <dbReference type="Pfam" id="PF07741"/>
    </source>
</evidence>
<organism evidence="3 4">
    <name type="scientific">Spinacia oleracea</name>
    <name type="common">Spinach</name>
    <dbReference type="NCBI Taxonomy" id="3562"/>
    <lineage>
        <taxon>Eukaryota</taxon>
        <taxon>Viridiplantae</taxon>
        <taxon>Streptophyta</taxon>
        <taxon>Embryophyta</taxon>
        <taxon>Tracheophyta</taxon>
        <taxon>Spermatophyta</taxon>
        <taxon>Magnoliopsida</taxon>
        <taxon>eudicotyledons</taxon>
        <taxon>Gunneridae</taxon>
        <taxon>Pentapetalae</taxon>
        <taxon>Caryophyllales</taxon>
        <taxon>Chenopodiaceae</taxon>
        <taxon>Chenopodioideae</taxon>
        <taxon>Anserineae</taxon>
        <taxon>Spinacia</taxon>
    </lineage>
</organism>
<feature type="compositionally biased region" description="Polar residues" evidence="1">
    <location>
        <begin position="151"/>
        <end position="160"/>
    </location>
</feature>
<dbReference type="Proteomes" id="UP000813463">
    <property type="component" value="Chromosome 3"/>
</dbReference>
<evidence type="ECO:0000256" key="1">
    <source>
        <dbReference type="SAM" id="MobiDB-lite"/>
    </source>
</evidence>
<dbReference type="AlphaFoldDB" id="A0A9R0I5Y3"/>
<dbReference type="GeneID" id="110783104"/>
<dbReference type="Gene3D" id="1.20.5.650">
    <property type="entry name" value="Single helix bin"/>
    <property type="match status" value="1"/>
</dbReference>
<dbReference type="InterPro" id="IPR011665">
    <property type="entry name" value="BRF1_TBP-bd_dom"/>
</dbReference>
<feature type="compositionally biased region" description="Acidic residues" evidence="1">
    <location>
        <begin position="186"/>
        <end position="199"/>
    </location>
</feature>
<reference evidence="4 5" key="2">
    <citation type="submission" date="2025-05" db="UniProtKB">
        <authorList>
            <consortium name="RefSeq"/>
        </authorList>
    </citation>
    <scope>IDENTIFICATION</scope>
    <source>
        <tissue evidence="4 5">Leaf</tissue>
    </source>
</reference>
<dbReference type="RefSeq" id="XP_021843093.2">
    <property type="nucleotide sequence ID" value="XM_021987401.2"/>
</dbReference>